<comment type="caution">
    <text evidence="2">The sequence shown here is derived from an EMBL/GenBank/DDBJ whole genome shotgun (WGS) entry which is preliminary data.</text>
</comment>
<evidence type="ECO:0000256" key="1">
    <source>
        <dbReference type="SAM" id="MobiDB-lite"/>
    </source>
</evidence>
<gene>
    <name evidence="2" type="ORF">AVT10_17080</name>
</gene>
<evidence type="ECO:0000313" key="2">
    <source>
        <dbReference type="EMBL" id="KZE11273.1"/>
    </source>
</evidence>
<sequence length="91" mass="9252">MTNDINGIDDKALDSLSVAPDGRESEAKTPAQGDAGDVTGDLDDADARLDRGLDESMDASDPISATVPGSDGPAPSSGYDEEQEAKLAGND</sequence>
<name>A0ABR5YAT7_9SPHN</name>
<feature type="region of interest" description="Disordered" evidence="1">
    <location>
        <begin position="1"/>
        <end position="91"/>
    </location>
</feature>
<protein>
    <submittedName>
        <fullName evidence="2">Uncharacterized protein</fullName>
    </submittedName>
</protein>
<evidence type="ECO:0000313" key="3">
    <source>
        <dbReference type="Proteomes" id="UP000076609"/>
    </source>
</evidence>
<proteinExistence type="predicted"/>
<accession>A0ABR5YAT7</accession>
<dbReference type="EMBL" id="LQQO01000035">
    <property type="protein sequence ID" value="KZE11273.1"/>
    <property type="molecule type" value="Genomic_DNA"/>
</dbReference>
<keyword evidence="3" id="KW-1185">Reference proteome</keyword>
<feature type="compositionally biased region" description="Basic and acidic residues" evidence="1">
    <location>
        <begin position="45"/>
        <end position="54"/>
    </location>
</feature>
<dbReference type="RefSeq" id="WP_066692876.1">
    <property type="nucleotide sequence ID" value="NZ_CP117025.1"/>
</dbReference>
<dbReference type="Proteomes" id="UP000076609">
    <property type="component" value="Unassembled WGS sequence"/>
</dbReference>
<reference evidence="3" key="1">
    <citation type="submission" date="2016-01" db="EMBL/GenBank/DDBJ databases">
        <title>Draft genome of Chromobacterium sp. F49.</title>
        <authorList>
            <person name="Hong K.W."/>
        </authorList>
    </citation>
    <scope>NUCLEOTIDE SEQUENCE [LARGE SCALE GENOMIC DNA]</scope>
    <source>
        <strain evidence="3">CN3</strain>
    </source>
</reference>
<organism evidence="2 3">
    <name type="scientific">Sphingomonas hankookensis</name>
    <dbReference type="NCBI Taxonomy" id="563996"/>
    <lineage>
        <taxon>Bacteria</taxon>
        <taxon>Pseudomonadati</taxon>
        <taxon>Pseudomonadota</taxon>
        <taxon>Alphaproteobacteria</taxon>
        <taxon>Sphingomonadales</taxon>
        <taxon>Sphingomonadaceae</taxon>
        <taxon>Sphingomonas</taxon>
    </lineage>
</organism>